<dbReference type="InterPro" id="IPR051714">
    <property type="entry name" value="Znf_CCHC_NABP"/>
</dbReference>
<dbReference type="InterPro" id="IPR000305">
    <property type="entry name" value="GIY-YIG_endonuc"/>
</dbReference>
<reference evidence="6 7" key="2">
    <citation type="submission" date="2024-07" db="EMBL/GenBank/DDBJ databases">
        <authorList>
            <person name="Akdeniz Z."/>
        </authorList>
    </citation>
    <scope>NUCLEOTIDE SEQUENCE [LARGE SCALE GENOMIC DNA]</scope>
</reference>
<dbReference type="Pfam" id="PF01541">
    <property type="entry name" value="GIY-YIG"/>
    <property type="match status" value="1"/>
</dbReference>
<organism evidence="5">
    <name type="scientific">Hexamita inflata</name>
    <dbReference type="NCBI Taxonomy" id="28002"/>
    <lineage>
        <taxon>Eukaryota</taxon>
        <taxon>Metamonada</taxon>
        <taxon>Diplomonadida</taxon>
        <taxon>Hexamitidae</taxon>
        <taxon>Hexamitinae</taxon>
        <taxon>Hexamita</taxon>
    </lineage>
</organism>
<keyword evidence="7" id="KW-1185">Reference proteome</keyword>
<feature type="domain" description="CCHC-type" evidence="3">
    <location>
        <begin position="234"/>
        <end position="249"/>
    </location>
</feature>
<evidence type="ECO:0000256" key="1">
    <source>
        <dbReference type="PROSITE-ProRule" id="PRU00047"/>
    </source>
</evidence>
<proteinExistence type="predicted"/>
<dbReference type="GO" id="GO:0003676">
    <property type="term" value="F:nucleic acid binding"/>
    <property type="evidence" value="ECO:0007669"/>
    <property type="project" value="InterPro"/>
</dbReference>
<dbReference type="SUPFAM" id="SSF82771">
    <property type="entry name" value="GIY-YIG endonuclease"/>
    <property type="match status" value="1"/>
</dbReference>
<dbReference type="Pfam" id="PF00098">
    <property type="entry name" value="zf-CCHC"/>
    <property type="match status" value="3"/>
</dbReference>
<accession>A0AA86Q1G0</accession>
<dbReference type="GO" id="GO:0008270">
    <property type="term" value="F:zinc ion binding"/>
    <property type="evidence" value="ECO:0007669"/>
    <property type="project" value="UniProtKB-KW"/>
</dbReference>
<gene>
    <name evidence="5" type="ORF">HINF_LOCUS37108</name>
    <name evidence="6" type="ORF">HINF_LOCUS66817</name>
</gene>
<dbReference type="PROSITE" id="PS50158">
    <property type="entry name" value="ZF_CCHC"/>
    <property type="match status" value="4"/>
</dbReference>
<keyword evidence="2" id="KW-0175">Coiled coil</keyword>
<feature type="coiled-coil region" evidence="2">
    <location>
        <begin position="99"/>
        <end position="160"/>
    </location>
</feature>
<sequence>MSGQDNVEQYNNQNDAQNENTVYAYECVNNTYYVGSTRNFDERTQTHLQNKASEWTKLNPIQRLIYKDQGTLEQELIVTLKLMKEVGIERVRGANFVKLQLSEDEIQIIQNMISHLNNECFICNQQGHLSKFCPKKRTVKQQQNANIKQQQVNHQNNQQNTYQQKQTKKPIVCNKCQKIGHYANQCYVKLNQNKDEYYYRNDNDYIECFKCKGEGHYADECPTKFYDKYDKYTCFTCNGKGHCSPECPNNW</sequence>
<evidence type="ECO:0000313" key="7">
    <source>
        <dbReference type="Proteomes" id="UP001642409"/>
    </source>
</evidence>
<feature type="domain" description="CCHC-type" evidence="3">
    <location>
        <begin position="120"/>
        <end position="135"/>
    </location>
</feature>
<dbReference type="InterPro" id="IPR036875">
    <property type="entry name" value="Znf_CCHC_sf"/>
</dbReference>
<dbReference type="SMART" id="SM00343">
    <property type="entry name" value="ZnF_C2HC"/>
    <property type="match status" value="4"/>
</dbReference>
<feature type="domain" description="CCHC-type" evidence="3">
    <location>
        <begin position="208"/>
        <end position="222"/>
    </location>
</feature>
<comment type="caution">
    <text evidence="5">The sequence shown here is derived from an EMBL/GenBank/DDBJ whole genome shotgun (WGS) entry which is preliminary data.</text>
</comment>
<keyword evidence="1" id="KW-0479">Metal-binding</keyword>
<dbReference type="SUPFAM" id="SSF57756">
    <property type="entry name" value="Retrovirus zinc finger-like domains"/>
    <property type="match status" value="3"/>
</dbReference>
<evidence type="ECO:0000259" key="4">
    <source>
        <dbReference type="PROSITE" id="PS50164"/>
    </source>
</evidence>
<dbReference type="CDD" id="cd00719">
    <property type="entry name" value="GIY-YIG_SF"/>
    <property type="match status" value="1"/>
</dbReference>
<dbReference type="Gene3D" id="3.40.1440.10">
    <property type="entry name" value="GIY-YIG endonuclease"/>
    <property type="match status" value="1"/>
</dbReference>
<feature type="domain" description="GIY-YIG" evidence="4">
    <location>
        <begin position="18"/>
        <end position="119"/>
    </location>
</feature>
<dbReference type="Gene3D" id="4.10.60.10">
    <property type="entry name" value="Zinc finger, CCHC-type"/>
    <property type="match status" value="2"/>
</dbReference>
<dbReference type="EMBL" id="CAXDID020000455">
    <property type="protein sequence ID" value="CAL6093195.1"/>
    <property type="molecule type" value="Genomic_DNA"/>
</dbReference>
<keyword evidence="1" id="KW-0863">Zinc-finger</keyword>
<reference evidence="5" key="1">
    <citation type="submission" date="2023-06" db="EMBL/GenBank/DDBJ databases">
        <authorList>
            <person name="Kurt Z."/>
        </authorList>
    </citation>
    <scope>NUCLEOTIDE SEQUENCE</scope>
</reference>
<evidence type="ECO:0000259" key="3">
    <source>
        <dbReference type="PROSITE" id="PS50158"/>
    </source>
</evidence>
<protein>
    <submittedName>
        <fullName evidence="5">GIY-YIG nuclease</fullName>
    </submittedName>
    <submittedName>
        <fullName evidence="6">GIY-YIG_nuclease</fullName>
    </submittedName>
</protein>
<name>A0AA86Q1G0_9EUKA</name>
<dbReference type="InterPro" id="IPR035901">
    <property type="entry name" value="GIY-YIG_endonuc_sf"/>
</dbReference>
<evidence type="ECO:0000313" key="5">
    <source>
        <dbReference type="EMBL" id="CAI9949463.1"/>
    </source>
</evidence>
<dbReference type="PANTHER" id="PTHR23002">
    <property type="entry name" value="ZINC FINGER CCHC DOMAIN CONTAINING PROTEIN"/>
    <property type="match status" value="1"/>
</dbReference>
<dbReference type="Proteomes" id="UP001642409">
    <property type="component" value="Unassembled WGS sequence"/>
</dbReference>
<dbReference type="AlphaFoldDB" id="A0AA86Q1G0"/>
<dbReference type="InterPro" id="IPR001878">
    <property type="entry name" value="Znf_CCHC"/>
</dbReference>
<evidence type="ECO:0000313" key="6">
    <source>
        <dbReference type="EMBL" id="CAL6093195.1"/>
    </source>
</evidence>
<feature type="domain" description="CCHC-type" evidence="3">
    <location>
        <begin position="173"/>
        <end position="186"/>
    </location>
</feature>
<evidence type="ECO:0000256" key="2">
    <source>
        <dbReference type="SAM" id="Coils"/>
    </source>
</evidence>
<dbReference type="EMBL" id="CATOUU010000799">
    <property type="protein sequence ID" value="CAI9949463.1"/>
    <property type="molecule type" value="Genomic_DNA"/>
</dbReference>
<dbReference type="PROSITE" id="PS50164">
    <property type="entry name" value="GIY_YIG"/>
    <property type="match status" value="1"/>
</dbReference>
<keyword evidence="1" id="KW-0862">Zinc</keyword>